<evidence type="ECO:0000313" key="1">
    <source>
        <dbReference type="EMBL" id="JAD92366.1"/>
    </source>
</evidence>
<organism evidence="1">
    <name type="scientific">Arundo donax</name>
    <name type="common">Giant reed</name>
    <name type="synonym">Donax arundinaceus</name>
    <dbReference type="NCBI Taxonomy" id="35708"/>
    <lineage>
        <taxon>Eukaryota</taxon>
        <taxon>Viridiplantae</taxon>
        <taxon>Streptophyta</taxon>
        <taxon>Embryophyta</taxon>
        <taxon>Tracheophyta</taxon>
        <taxon>Spermatophyta</taxon>
        <taxon>Magnoliopsida</taxon>
        <taxon>Liliopsida</taxon>
        <taxon>Poales</taxon>
        <taxon>Poaceae</taxon>
        <taxon>PACMAD clade</taxon>
        <taxon>Arundinoideae</taxon>
        <taxon>Arundineae</taxon>
        <taxon>Arundo</taxon>
    </lineage>
</organism>
<protein>
    <submittedName>
        <fullName evidence="1">Uncharacterized protein</fullName>
    </submittedName>
</protein>
<reference evidence="1" key="2">
    <citation type="journal article" date="2015" name="Data Brief">
        <title>Shoot transcriptome of the giant reed, Arundo donax.</title>
        <authorList>
            <person name="Barrero R.A."/>
            <person name="Guerrero F.D."/>
            <person name="Moolhuijzen P."/>
            <person name="Goolsby J.A."/>
            <person name="Tidwell J."/>
            <person name="Bellgard S.E."/>
            <person name="Bellgard M.I."/>
        </authorList>
    </citation>
    <scope>NUCLEOTIDE SEQUENCE</scope>
    <source>
        <tissue evidence="1">Shoot tissue taken approximately 20 cm above the soil surface</tissue>
    </source>
</reference>
<dbReference type="EMBL" id="GBRH01205529">
    <property type="protein sequence ID" value="JAD92366.1"/>
    <property type="molecule type" value="Transcribed_RNA"/>
</dbReference>
<reference evidence="1" key="1">
    <citation type="submission" date="2014-09" db="EMBL/GenBank/DDBJ databases">
        <authorList>
            <person name="Magalhaes I.L.F."/>
            <person name="Oliveira U."/>
            <person name="Santos F.R."/>
            <person name="Vidigal T.H.D.A."/>
            <person name="Brescovit A.D."/>
            <person name="Santos A.J."/>
        </authorList>
    </citation>
    <scope>NUCLEOTIDE SEQUENCE</scope>
    <source>
        <tissue evidence="1">Shoot tissue taken approximately 20 cm above the soil surface</tissue>
    </source>
</reference>
<dbReference type="AlphaFoldDB" id="A0A0A9DX34"/>
<accession>A0A0A9DX34</accession>
<sequence length="80" mass="9183">MQLNCSYDSLSMNYDRSTEDYMKFIPFQLSGSKTCIVCRPCFLCCSAFPHRVITLCASGSKKYKLYHTITKKLFLSCTTL</sequence>
<proteinExistence type="predicted"/>
<name>A0A0A9DX34_ARUDO</name>